<proteinExistence type="predicted"/>
<evidence type="ECO:0000313" key="2">
    <source>
        <dbReference type="Proteomes" id="UP000440498"/>
    </source>
</evidence>
<dbReference type="InterPro" id="IPR021317">
    <property type="entry name" value="DUF2917"/>
</dbReference>
<comment type="caution">
    <text evidence="1">The sequence shown here is derived from an EMBL/GenBank/DDBJ whole genome shotgun (WGS) entry which is preliminary data.</text>
</comment>
<protein>
    <submittedName>
        <fullName evidence="1">DUF2917 domain-containing protein</fullName>
    </submittedName>
</protein>
<evidence type="ECO:0000313" key="1">
    <source>
        <dbReference type="EMBL" id="MQA38810.1"/>
    </source>
</evidence>
<dbReference type="Proteomes" id="UP000440498">
    <property type="component" value="Unassembled WGS sequence"/>
</dbReference>
<dbReference type="AlphaFoldDB" id="A0A6A7N1L3"/>
<dbReference type="Pfam" id="PF11142">
    <property type="entry name" value="DUF2917"/>
    <property type="match status" value="1"/>
</dbReference>
<gene>
    <name evidence="1" type="ORF">GEV02_11650</name>
</gene>
<accession>A0A6A7N1L3</accession>
<dbReference type="EMBL" id="WHUG01000004">
    <property type="protein sequence ID" value="MQA38810.1"/>
    <property type="molecule type" value="Genomic_DNA"/>
</dbReference>
<name>A0A6A7N1L3_9BURK</name>
<keyword evidence="2" id="KW-1185">Reference proteome</keyword>
<reference evidence="1 2" key="1">
    <citation type="submission" date="2019-10" db="EMBL/GenBank/DDBJ databases">
        <title>Two novel species isolated from a subtropical stream in China.</title>
        <authorList>
            <person name="Lu H."/>
        </authorList>
    </citation>
    <scope>NUCLEOTIDE SEQUENCE [LARGE SCALE GENOMIC DNA]</scope>
    <source>
        <strain evidence="1 2">FT29W</strain>
    </source>
</reference>
<dbReference type="RefSeq" id="WP_152838158.1">
    <property type="nucleotide sequence ID" value="NZ_WHUG01000004.1"/>
</dbReference>
<sequence>MKPELLALTQDQAEYRLTANHPLRIAGAAGRQIECLSGTAWITAYGEYTDFMLRQGQRFEVPNDGLMLIDAAGAGTVHVRLPADTKVPHGWAALQRKFASTLQSVGFLLRN</sequence>
<organism evidence="1 2">
    <name type="scientific">Rugamonas aquatica</name>
    <dbReference type="NCBI Taxonomy" id="2743357"/>
    <lineage>
        <taxon>Bacteria</taxon>
        <taxon>Pseudomonadati</taxon>
        <taxon>Pseudomonadota</taxon>
        <taxon>Betaproteobacteria</taxon>
        <taxon>Burkholderiales</taxon>
        <taxon>Oxalobacteraceae</taxon>
        <taxon>Telluria group</taxon>
        <taxon>Rugamonas</taxon>
    </lineage>
</organism>